<dbReference type="PANTHER" id="PTHR33107:SF16">
    <property type="entry name" value="21 KDA SEED PROTEIN-LIKE"/>
    <property type="match status" value="1"/>
</dbReference>
<gene>
    <name evidence="3" type="ORF">ACH5RR_025136</name>
</gene>
<dbReference type="InterPro" id="IPR002160">
    <property type="entry name" value="Prot_inh_Kunz-lg"/>
</dbReference>
<dbReference type="Gene3D" id="2.80.10.50">
    <property type="match status" value="1"/>
</dbReference>
<keyword evidence="4" id="KW-1185">Reference proteome</keyword>
<comment type="caution">
    <text evidence="3">The sequence shown here is derived from an EMBL/GenBank/DDBJ whole genome shotgun (WGS) entry which is preliminary data.</text>
</comment>
<evidence type="ECO:0000256" key="1">
    <source>
        <dbReference type="ARBA" id="ARBA00005440"/>
    </source>
</evidence>
<dbReference type="PANTHER" id="PTHR33107">
    <property type="entry name" value="KUNITZ TRYPSIN INHIBITOR 2"/>
    <property type="match status" value="1"/>
</dbReference>
<proteinExistence type="inferred from homology"/>
<keyword evidence="2" id="KW-0732">Signal</keyword>
<sequence length="210" mass="22844">MKNHNLMFLAYSLIIACFSSNFLLSTAQNVSAPVLDTAGQELRQGVNYYILPAKGGNGGGLTLANGKNDSCPYEIVQELNEGANGIPLRFSPVDANDTIIRVATDLNIKFINFSSSLVCPQSNVWTLDANRQFVTTGGVEGNPGPQTISNWFKILKYEDAYQLQYCPSVSTCGNPCGILLLCENIGILVDNGRRRLALNQSPFKIVFKTA</sequence>
<dbReference type="Proteomes" id="UP001630127">
    <property type="component" value="Unassembled WGS sequence"/>
</dbReference>
<accession>A0ABD2YZU0</accession>
<name>A0ABD2YZU0_9GENT</name>
<organism evidence="3 4">
    <name type="scientific">Cinchona calisaya</name>
    <dbReference type="NCBI Taxonomy" id="153742"/>
    <lineage>
        <taxon>Eukaryota</taxon>
        <taxon>Viridiplantae</taxon>
        <taxon>Streptophyta</taxon>
        <taxon>Embryophyta</taxon>
        <taxon>Tracheophyta</taxon>
        <taxon>Spermatophyta</taxon>
        <taxon>Magnoliopsida</taxon>
        <taxon>eudicotyledons</taxon>
        <taxon>Gunneridae</taxon>
        <taxon>Pentapetalae</taxon>
        <taxon>asterids</taxon>
        <taxon>lamiids</taxon>
        <taxon>Gentianales</taxon>
        <taxon>Rubiaceae</taxon>
        <taxon>Cinchonoideae</taxon>
        <taxon>Cinchoneae</taxon>
        <taxon>Cinchona</taxon>
    </lineage>
</organism>
<dbReference type="CDD" id="cd23375">
    <property type="entry name" value="beta-trefoil_STI_VvMLP-like"/>
    <property type="match status" value="1"/>
</dbReference>
<dbReference type="SMART" id="SM00452">
    <property type="entry name" value="STI"/>
    <property type="match status" value="1"/>
</dbReference>
<dbReference type="PRINTS" id="PR00291">
    <property type="entry name" value="KUNITZINHBTR"/>
</dbReference>
<dbReference type="InterPro" id="IPR011065">
    <property type="entry name" value="Kunitz_inhibitor_STI-like_sf"/>
</dbReference>
<dbReference type="EMBL" id="JBJUIK010000011">
    <property type="protein sequence ID" value="KAL3512419.1"/>
    <property type="molecule type" value="Genomic_DNA"/>
</dbReference>
<dbReference type="AlphaFoldDB" id="A0ABD2YZU0"/>
<dbReference type="PROSITE" id="PS51257">
    <property type="entry name" value="PROKAR_LIPOPROTEIN"/>
    <property type="match status" value="1"/>
</dbReference>
<protein>
    <submittedName>
        <fullName evidence="3">Uncharacterized protein</fullName>
    </submittedName>
</protein>
<dbReference type="Pfam" id="PF00197">
    <property type="entry name" value="Kunitz_legume"/>
    <property type="match status" value="1"/>
</dbReference>
<comment type="similarity">
    <text evidence="1">Belongs to the protease inhibitor I3 (leguminous Kunitz-type inhibitor) family.</text>
</comment>
<feature type="chain" id="PRO_5044818945" evidence="2">
    <location>
        <begin position="28"/>
        <end position="210"/>
    </location>
</feature>
<evidence type="ECO:0000256" key="2">
    <source>
        <dbReference type="SAM" id="SignalP"/>
    </source>
</evidence>
<evidence type="ECO:0000313" key="3">
    <source>
        <dbReference type="EMBL" id="KAL3512419.1"/>
    </source>
</evidence>
<dbReference type="SUPFAM" id="SSF50386">
    <property type="entry name" value="STI-like"/>
    <property type="match status" value="1"/>
</dbReference>
<evidence type="ECO:0000313" key="4">
    <source>
        <dbReference type="Proteomes" id="UP001630127"/>
    </source>
</evidence>
<reference evidence="3 4" key="1">
    <citation type="submission" date="2024-11" db="EMBL/GenBank/DDBJ databases">
        <title>A near-complete genome assembly of Cinchona calisaya.</title>
        <authorList>
            <person name="Lian D.C."/>
            <person name="Zhao X.W."/>
            <person name="Wei L."/>
        </authorList>
    </citation>
    <scope>NUCLEOTIDE SEQUENCE [LARGE SCALE GENOMIC DNA]</scope>
    <source>
        <tissue evidence="3">Nenye</tissue>
    </source>
</reference>
<feature type="signal peptide" evidence="2">
    <location>
        <begin position="1"/>
        <end position="27"/>
    </location>
</feature>